<protein>
    <submittedName>
        <fullName evidence="1">Uncharacterized protein</fullName>
    </submittedName>
</protein>
<proteinExistence type="predicted"/>
<reference evidence="1 2" key="1">
    <citation type="submission" date="2015-08" db="EMBL/GenBank/DDBJ databases">
        <title>Next Generation Sequencing and Analysis of the Genome of Puccinia sorghi L Schw, the Causal Agent of Maize Common Rust.</title>
        <authorList>
            <person name="Rochi L."/>
            <person name="Burguener G."/>
            <person name="Darino M."/>
            <person name="Turjanski A."/>
            <person name="Kreff E."/>
            <person name="Dieguez M.J."/>
            <person name="Sacco F."/>
        </authorList>
    </citation>
    <scope>NUCLEOTIDE SEQUENCE [LARGE SCALE GENOMIC DNA]</scope>
    <source>
        <strain evidence="1 2">RO10H11247</strain>
    </source>
</reference>
<accession>A0A0L6UKA0</accession>
<comment type="caution">
    <text evidence="1">The sequence shown here is derived from an EMBL/GenBank/DDBJ whole genome shotgun (WGS) entry which is preliminary data.</text>
</comment>
<dbReference type="Gene3D" id="3.80.10.10">
    <property type="entry name" value="Ribonuclease Inhibitor"/>
    <property type="match status" value="1"/>
</dbReference>
<dbReference type="EMBL" id="LAVV01010506">
    <property type="protein sequence ID" value="KNZ48949.1"/>
    <property type="molecule type" value="Genomic_DNA"/>
</dbReference>
<dbReference type="SUPFAM" id="SSF52047">
    <property type="entry name" value="RNI-like"/>
    <property type="match status" value="1"/>
</dbReference>
<evidence type="ECO:0000313" key="1">
    <source>
        <dbReference type="EMBL" id="KNZ48949.1"/>
    </source>
</evidence>
<organism evidence="1 2">
    <name type="scientific">Puccinia sorghi</name>
    <dbReference type="NCBI Taxonomy" id="27349"/>
    <lineage>
        <taxon>Eukaryota</taxon>
        <taxon>Fungi</taxon>
        <taxon>Dikarya</taxon>
        <taxon>Basidiomycota</taxon>
        <taxon>Pucciniomycotina</taxon>
        <taxon>Pucciniomycetes</taxon>
        <taxon>Pucciniales</taxon>
        <taxon>Pucciniaceae</taxon>
        <taxon>Puccinia</taxon>
    </lineage>
</organism>
<dbReference type="Proteomes" id="UP000037035">
    <property type="component" value="Unassembled WGS sequence"/>
</dbReference>
<name>A0A0L6UKA0_9BASI</name>
<keyword evidence="2" id="KW-1185">Reference proteome</keyword>
<sequence length="194" mass="21807">MKMKSLLFPSAPLLQEDHSPALQALSAITKYWSSSNLSNLISLRLDPCNLQNNQVRNHPTVKCLNHSTAADKRTAIMPQDKQLPEQADDCGQSEITHNDLNKNPAALVKDKMKKSDEQRFKIKSKINQIPTVSESLTLDVKSNDLRSADVFYLAQVPKKNRTLKVLNLAKNRIDPAALVSPFFVFDFFFQGTVL</sequence>
<gene>
    <name evidence="1" type="ORF">VP01_5307g2</name>
</gene>
<evidence type="ECO:0000313" key="2">
    <source>
        <dbReference type="Proteomes" id="UP000037035"/>
    </source>
</evidence>
<dbReference type="VEuPathDB" id="FungiDB:VP01_5307g2"/>
<dbReference type="STRING" id="27349.A0A0L6UKA0"/>
<dbReference type="OrthoDB" id="120976at2759"/>
<dbReference type="InterPro" id="IPR032675">
    <property type="entry name" value="LRR_dom_sf"/>
</dbReference>
<dbReference type="AlphaFoldDB" id="A0A0L6UKA0"/>